<dbReference type="GO" id="GO:0000278">
    <property type="term" value="P:mitotic cell cycle"/>
    <property type="evidence" value="ECO:0007669"/>
    <property type="project" value="TreeGrafter"/>
</dbReference>
<evidence type="ECO:0000256" key="5">
    <source>
        <dbReference type="SAM" id="MobiDB-lite"/>
    </source>
</evidence>
<dbReference type="GO" id="GO:0007020">
    <property type="term" value="P:microtubule nucleation"/>
    <property type="evidence" value="ECO:0007669"/>
    <property type="project" value="InterPro"/>
</dbReference>
<organism evidence="7 8">
    <name type="scientific">Coemansia guatemalensis</name>
    <dbReference type="NCBI Taxonomy" id="2761395"/>
    <lineage>
        <taxon>Eukaryota</taxon>
        <taxon>Fungi</taxon>
        <taxon>Fungi incertae sedis</taxon>
        <taxon>Zoopagomycota</taxon>
        <taxon>Kickxellomycotina</taxon>
        <taxon>Kickxellomycetes</taxon>
        <taxon>Kickxellales</taxon>
        <taxon>Kickxellaceae</taxon>
        <taxon>Coemansia</taxon>
    </lineage>
</organism>
<accession>A0A9W8HSE8</accession>
<evidence type="ECO:0000259" key="6">
    <source>
        <dbReference type="Pfam" id="PF17681"/>
    </source>
</evidence>
<sequence>MSGQDYDYGDEFVEVKRHSHIGYPQYGTEQEADRDFASLGLRRSQRERADSVSFTPQDSYGVSTHSEAGDSGDDQAYFSTKHHQFESSFRSIRGRERAPLAPRMWAMTRGEYDPAGAVYDGLEQAMAFDNEVELRELPAEQQELAIVDDILSLLIGVSGRYLTFRYPAHSTVWRRPIPIEDALVAPMWINPTLAQMANKILPLVLMHRRVEYFVAVYAGRQAGVVNQALCAAISTVLKDYYASISTLENLERTSTDTSPYTLQQLWYHLYPNTQTFERLVHLVDEIQKKDLPQVEKVPTKEMRREDDGFTTNANGVPSTASETGEFPSDNGMANPEADDSDEDSREPSELFVVRGGYMLNVISDMIRLRG</sequence>
<dbReference type="Pfam" id="PF17681">
    <property type="entry name" value="GCP_N_terminal"/>
    <property type="match status" value="1"/>
</dbReference>
<evidence type="ECO:0000256" key="4">
    <source>
        <dbReference type="RuleBase" id="RU363050"/>
    </source>
</evidence>
<dbReference type="PANTHER" id="PTHR19302:SF13">
    <property type="entry name" value="GAMMA-TUBULIN COMPLEX COMPONENT 2"/>
    <property type="match status" value="1"/>
</dbReference>
<proteinExistence type="inferred from homology"/>
<dbReference type="InterPro" id="IPR041470">
    <property type="entry name" value="GCP_N"/>
</dbReference>
<dbReference type="PANTHER" id="PTHR19302">
    <property type="entry name" value="GAMMA TUBULIN COMPLEX PROTEIN"/>
    <property type="match status" value="1"/>
</dbReference>
<dbReference type="EMBL" id="JANBUO010000920">
    <property type="protein sequence ID" value="KAJ2800803.1"/>
    <property type="molecule type" value="Genomic_DNA"/>
</dbReference>
<reference evidence="7" key="1">
    <citation type="submission" date="2022-07" db="EMBL/GenBank/DDBJ databases">
        <title>Phylogenomic reconstructions and comparative analyses of Kickxellomycotina fungi.</title>
        <authorList>
            <person name="Reynolds N.K."/>
            <person name="Stajich J.E."/>
            <person name="Barry K."/>
            <person name="Grigoriev I.V."/>
            <person name="Crous P."/>
            <person name="Smith M.E."/>
        </authorList>
    </citation>
    <scope>NUCLEOTIDE SEQUENCE</scope>
    <source>
        <strain evidence="7">NRRL 1565</strain>
    </source>
</reference>
<dbReference type="GO" id="GO:0051011">
    <property type="term" value="F:microtubule minus-end binding"/>
    <property type="evidence" value="ECO:0007669"/>
    <property type="project" value="TreeGrafter"/>
</dbReference>
<keyword evidence="3 4" id="KW-0206">Cytoskeleton</keyword>
<evidence type="ECO:0000256" key="2">
    <source>
        <dbReference type="ARBA" id="ARBA00022701"/>
    </source>
</evidence>
<comment type="similarity">
    <text evidence="4">Belongs to the TUBGCP family.</text>
</comment>
<dbReference type="GO" id="GO:0000930">
    <property type="term" value="C:gamma-tubulin complex"/>
    <property type="evidence" value="ECO:0007669"/>
    <property type="project" value="TreeGrafter"/>
</dbReference>
<dbReference type="GO" id="GO:0005874">
    <property type="term" value="C:microtubule"/>
    <property type="evidence" value="ECO:0007669"/>
    <property type="project" value="UniProtKB-KW"/>
</dbReference>
<feature type="domain" description="Gamma tubulin complex component protein N-terminal" evidence="6">
    <location>
        <begin position="147"/>
        <end position="291"/>
    </location>
</feature>
<feature type="compositionally biased region" description="Polar residues" evidence="5">
    <location>
        <begin position="309"/>
        <end position="322"/>
    </location>
</feature>
<feature type="compositionally biased region" description="Polar residues" evidence="5">
    <location>
        <begin position="52"/>
        <end position="66"/>
    </location>
</feature>
<feature type="region of interest" description="Disordered" evidence="5">
    <location>
        <begin position="298"/>
        <end position="348"/>
    </location>
</feature>
<evidence type="ECO:0000313" key="7">
    <source>
        <dbReference type="EMBL" id="KAJ2800803.1"/>
    </source>
</evidence>
<keyword evidence="8" id="KW-1185">Reference proteome</keyword>
<name>A0A9W8HSE8_9FUNG</name>
<protein>
    <recommendedName>
        <fullName evidence="4">Spindle pole body component</fullName>
    </recommendedName>
</protein>
<dbReference type="GO" id="GO:0051225">
    <property type="term" value="P:spindle assembly"/>
    <property type="evidence" value="ECO:0007669"/>
    <property type="project" value="TreeGrafter"/>
</dbReference>
<evidence type="ECO:0000313" key="8">
    <source>
        <dbReference type="Proteomes" id="UP001140094"/>
    </source>
</evidence>
<dbReference type="GO" id="GO:0031122">
    <property type="term" value="P:cytoplasmic microtubule organization"/>
    <property type="evidence" value="ECO:0007669"/>
    <property type="project" value="TreeGrafter"/>
</dbReference>
<keyword evidence="2 4" id="KW-0493">Microtubule</keyword>
<comment type="caution">
    <text evidence="7">The sequence shown here is derived from an EMBL/GenBank/DDBJ whole genome shotgun (WGS) entry which is preliminary data.</text>
</comment>
<feature type="region of interest" description="Disordered" evidence="5">
    <location>
        <begin position="21"/>
        <end position="76"/>
    </location>
</feature>
<feature type="non-terminal residue" evidence="7">
    <location>
        <position position="370"/>
    </location>
</feature>
<evidence type="ECO:0000256" key="3">
    <source>
        <dbReference type="ARBA" id="ARBA00023212"/>
    </source>
</evidence>
<dbReference type="InterPro" id="IPR007259">
    <property type="entry name" value="GCP"/>
</dbReference>
<dbReference type="GO" id="GO:0043015">
    <property type="term" value="F:gamma-tubulin binding"/>
    <property type="evidence" value="ECO:0007669"/>
    <property type="project" value="InterPro"/>
</dbReference>
<dbReference type="Proteomes" id="UP001140094">
    <property type="component" value="Unassembled WGS sequence"/>
</dbReference>
<dbReference type="AlphaFoldDB" id="A0A9W8HSE8"/>
<comment type="subcellular location">
    <subcellularLocation>
        <location evidence="4">Cytoplasm</location>
        <location evidence="4">Cytoskeleton</location>
        <location evidence="4">Microtubule organizing center</location>
    </subcellularLocation>
</comment>
<gene>
    <name evidence="7" type="primary">alp4_1</name>
    <name evidence="7" type="ORF">H4R20_003927</name>
</gene>
<dbReference type="GO" id="GO:0051321">
    <property type="term" value="P:meiotic cell cycle"/>
    <property type="evidence" value="ECO:0007669"/>
    <property type="project" value="TreeGrafter"/>
</dbReference>
<feature type="compositionally biased region" description="Basic and acidic residues" evidence="5">
    <location>
        <begin position="298"/>
        <end position="307"/>
    </location>
</feature>
<dbReference type="GO" id="GO:0000922">
    <property type="term" value="C:spindle pole"/>
    <property type="evidence" value="ECO:0007669"/>
    <property type="project" value="InterPro"/>
</dbReference>
<dbReference type="OrthoDB" id="2192946at2759"/>
<evidence type="ECO:0000256" key="1">
    <source>
        <dbReference type="ARBA" id="ARBA00022490"/>
    </source>
</evidence>
<keyword evidence="1 4" id="KW-0963">Cytoplasm</keyword>